<accession>Q2W7Z6</accession>
<name>Q2W7Z6_PARM1</name>
<feature type="signal peptide" evidence="4">
    <location>
        <begin position="1"/>
        <end position="22"/>
    </location>
</feature>
<dbReference type="PANTHER" id="PTHR33376:SF7">
    <property type="entry name" value="C4-DICARBOXYLATE-BINDING PROTEIN DCTB"/>
    <property type="match status" value="1"/>
</dbReference>
<proteinExistence type="inferred from homology"/>
<dbReference type="OrthoDB" id="7375081at2"/>
<dbReference type="InterPro" id="IPR018389">
    <property type="entry name" value="DctP_fam"/>
</dbReference>
<dbReference type="NCBIfam" id="NF037995">
    <property type="entry name" value="TRAP_S1"/>
    <property type="match status" value="1"/>
</dbReference>
<keyword evidence="3 4" id="KW-0732">Signal</keyword>
<dbReference type="KEGG" id="mag:amb1225"/>
<evidence type="ECO:0000313" key="6">
    <source>
        <dbReference type="Proteomes" id="UP000007058"/>
    </source>
</evidence>
<keyword evidence="2" id="KW-0813">Transport</keyword>
<dbReference type="Pfam" id="PF03480">
    <property type="entry name" value="DctP"/>
    <property type="match status" value="1"/>
</dbReference>
<evidence type="ECO:0000256" key="2">
    <source>
        <dbReference type="ARBA" id="ARBA00022448"/>
    </source>
</evidence>
<dbReference type="STRING" id="342108.amb1225"/>
<dbReference type="Gene3D" id="3.40.190.170">
    <property type="entry name" value="Bacterial extracellular solute-binding protein, family 7"/>
    <property type="match status" value="1"/>
</dbReference>
<dbReference type="HOGENOM" id="CLU_036176_1_0_5"/>
<sequence>MPHRLLAAFLLLVLLGGPQALAQTSVHLAHSQPQDAAVDPAAAAASQFRRSLDELSGGSLKAALFPDGQLGGNRDMAGLVAKGVLHSALVTAGGLAPLYPPMAVTNMPFALDRPQAAYALYDGEFGQRLAADIERRTGLVVLGFADAGGMHVLTNSRRPIAGPADMAGLKIRTIPGYETLDTMIRALGAVPVKVSSRDEFQALEMGVIDGQMNPPSVVLGRRYHHVQTHATLTNHLYSPYVWIYNRAAFETLTPEGQQAVREAARRAIAAGRELSGKLDHSERGADGLGRRLTVQPLAPQARDSFKSATQAKVTEVLTARLDDEGRGLLADFMSAAAKANAESAP</sequence>
<gene>
    <name evidence="5" type="ordered locus">amb1225</name>
</gene>
<evidence type="ECO:0000256" key="1">
    <source>
        <dbReference type="ARBA" id="ARBA00009023"/>
    </source>
</evidence>
<protein>
    <submittedName>
        <fullName evidence="5">TRAP-type C4-dicarboxylate transport system</fullName>
    </submittedName>
</protein>
<dbReference type="PANTHER" id="PTHR33376">
    <property type="match status" value="1"/>
</dbReference>
<evidence type="ECO:0000256" key="4">
    <source>
        <dbReference type="SAM" id="SignalP"/>
    </source>
</evidence>
<dbReference type="GO" id="GO:0055085">
    <property type="term" value="P:transmembrane transport"/>
    <property type="evidence" value="ECO:0007669"/>
    <property type="project" value="InterPro"/>
</dbReference>
<keyword evidence="6" id="KW-1185">Reference proteome</keyword>
<feature type="chain" id="PRO_5004217980" evidence="4">
    <location>
        <begin position="23"/>
        <end position="345"/>
    </location>
</feature>
<dbReference type="AlphaFoldDB" id="Q2W7Z6"/>
<evidence type="ECO:0000256" key="3">
    <source>
        <dbReference type="ARBA" id="ARBA00022729"/>
    </source>
</evidence>
<evidence type="ECO:0000313" key="5">
    <source>
        <dbReference type="EMBL" id="BAE50029.1"/>
    </source>
</evidence>
<comment type="similarity">
    <text evidence="1">Belongs to the bacterial solute-binding protein 7 family.</text>
</comment>
<dbReference type="Proteomes" id="UP000007058">
    <property type="component" value="Chromosome"/>
</dbReference>
<organism evidence="5 6">
    <name type="scientific">Paramagnetospirillum magneticum (strain ATCC 700264 / AMB-1)</name>
    <name type="common">Magnetospirillum magneticum</name>
    <dbReference type="NCBI Taxonomy" id="342108"/>
    <lineage>
        <taxon>Bacteria</taxon>
        <taxon>Pseudomonadati</taxon>
        <taxon>Pseudomonadota</taxon>
        <taxon>Alphaproteobacteria</taxon>
        <taxon>Rhodospirillales</taxon>
        <taxon>Magnetospirillaceae</taxon>
        <taxon>Paramagnetospirillum</taxon>
    </lineage>
</organism>
<dbReference type="InterPro" id="IPR038404">
    <property type="entry name" value="TRAP_DctP_sf"/>
</dbReference>
<reference evidence="5 6" key="1">
    <citation type="journal article" date="2005" name="DNA Res.">
        <title>Complete genome sequence of the facultative anaerobic magnetotactic bacterium Magnetospirillum sp. strain AMB-1.</title>
        <authorList>
            <person name="Matsunaga T."/>
            <person name="Okamura Y."/>
            <person name="Fukuda Y."/>
            <person name="Wahyudi A.T."/>
            <person name="Murase Y."/>
            <person name="Takeyama H."/>
        </authorList>
    </citation>
    <scope>NUCLEOTIDE SEQUENCE [LARGE SCALE GENOMIC DNA]</scope>
    <source>
        <strain evidence="6">ATCC 700264 / AMB-1</strain>
    </source>
</reference>
<dbReference type="RefSeq" id="WP_011383637.1">
    <property type="nucleotide sequence ID" value="NC_007626.1"/>
</dbReference>
<dbReference type="EMBL" id="AP007255">
    <property type="protein sequence ID" value="BAE50029.1"/>
    <property type="molecule type" value="Genomic_DNA"/>
</dbReference>